<name>A0A977KTW7_9CYAN</name>
<accession>A0A977KTW7</accession>
<dbReference type="Proteomes" id="UP001065613">
    <property type="component" value="Chromosome"/>
</dbReference>
<organism evidence="1">
    <name type="scientific">Woronichinia naegeliana WA131</name>
    <dbReference type="NCBI Taxonomy" id="2824559"/>
    <lineage>
        <taxon>Bacteria</taxon>
        <taxon>Bacillati</taxon>
        <taxon>Cyanobacteriota</taxon>
        <taxon>Cyanophyceae</taxon>
        <taxon>Synechococcales</taxon>
        <taxon>Coelosphaeriaceae</taxon>
        <taxon>Woronichinia</taxon>
    </lineage>
</organism>
<evidence type="ECO:0000313" key="1">
    <source>
        <dbReference type="EMBL" id="UXE59851.1"/>
    </source>
</evidence>
<dbReference type="AlphaFoldDB" id="A0A977KTW7"/>
<gene>
    <name evidence="1" type="ORF">KA717_29770</name>
</gene>
<reference evidence="1" key="1">
    <citation type="submission" date="2021-04" db="EMBL/GenBank/DDBJ databases">
        <title>Genome sequence of Woronichinia naegeliana from Washington state freshwater lake bloom.</title>
        <authorList>
            <person name="Dreher T.W."/>
        </authorList>
    </citation>
    <scope>NUCLEOTIDE SEQUENCE</scope>
    <source>
        <strain evidence="1">WA131</strain>
    </source>
</reference>
<proteinExistence type="predicted"/>
<dbReference type="EMBL" id="CP073041">
    <property type="protein sequence ID" value="UXE59851.1"/>
    <property type="molecule type" value="Genomic_DNA"/>
</dbReference>
<dbReference type="KEGG" id="wna:KA717_29770"/>
<protein>
    <submittedName>
        <fullName evidence="1">Uncharacterized protein</fullName>
    </submittedName>
</protein>
<sequence>METQVASQWVGIDVSKAKLDIALRPANKVLQVTNQESGWQELQQFQIQTAT</sequence>